<keyword evidence="1" id="KW-0812">Transmembrane</keyword>
<protein>
    <submittedName>
        <fullName evidence="2">Uncharacterized protein</fullName>
    </submittedName>
</protein>
<dbReference type="Proteomes" id="UP000198906">
    <property type="component" value="Unassembled WGS sequence"/>
</dbReference>
<organism evidence="2 3">
    <name type="scientific">Micromonospora inyonensis</name>
    <dbReference type="NCBI Taxonomy" id="47866"/>
    <lineage>
        <taxon>Bacteria</taxon>
        <taxon>Bacillati</taxon>
        <taxon>Actinomycetota</taxon>
        <taxon>Actinomycetes</taxon>
        <taxon>Micromonosporales</taxon>
        <taxon>Micromonosporaceae</taxon>
        <taxon>Micromonospora</taxon>
    </lineage>
</organism>
<reference evidence="3" key="1">
    <citation type="submission" date="2016-06" db="EMBL/GenBank/DDBJ databases">
        <authorList>
            <person name="Varghese N."/>
        </authorList>
    </citation>
    <scope>NUCLEOTIDE SEQUENCE [LARGE SCALE GENOMIC DNA]</scope>
    <source>
        <strain evidence="3">DSM 46123</strain>
    </source>
</reference>
<sequence>MEWIPVVGVVCGAVIALATALMVESKHNRALRRQHREAERVRHCLEFALALDAAHSALREVAQGHDGSRDRLRPANRAVHQAGVFAARERLLVSGTVDLVKAGELAYHRLIAVRNAVRSGATLPSPEYHRAYHAFAEAIWQLRMAARADLDQAVLAPADLDRRSWSEREGCPACVAPARQGPVVTGAT</sequence>
<dbReference type="AlphaFoldDB" id="A0A1C6SFV7"/>
<evidence type="ECO:0000313" key="3">
    <source>
        <dbReference type="Proteomes" id="UP000198906"/>
    </source>
</evidence>
<name>A0A1C6SFV7_9ACTN</name>
<keyword evidence="1" id="KW-0472">Membrane</keyword>
<dbReference type="RefSeq" id="WP_091462441.1">
    <property type="nucleotide sequence ID" value="NZ_FMHU01000002.1"/>
</dbReference>
<evidence type="ECO:0000256" key="1">
    <source>
        <dbReference type="SAM" id="Phobius"/>
    </source>
</evidence>
<gene>
    <name evidence="2" type="ORF">GA0074694_5070</name>
</gene>
<proteinExistence type="predicted"/>
<keyword evidence="1" id="KW-1133">Transmembrane helix</keyword>
<keyword evidence="3" id="KW-1185">Reference proteome</keyword>
<accession>A0A1C6SFV7</accession>
<evidence type="ECO:0000313" key="2">
    <source>
        <dbReference type="EMBL" id="SCL28293.1"/>
    </source>
</evidence>
<feature type="transmembrane region" description="Helical" evidence="1">
    <location>
        <begin position="6"/>
        <end position="23"/>
    </location>
</feature>
<dbReference type="EMBL" id="FMHU01000002">
    <property type="protein sequence ID" value="SCL28293.1"/>
    <property type="molecule type" value="Genomic_DNA"/>
</dbReference>